<sequence>MMRRLLITFAILALSATPTALTAQTDEWFVGSHPDYHGAMVRDIDGMFVAIYVAKEPSIYASPLLMETVVASCDTERPIELHSTSAIMADGATASERLDEVRRVVENFFDRSVEGCEVADDLESRFFYRFDDAYLATDGILVEAGIFPLSNEEAETGEESDNQTMDATD</sequence>
<accession>A0ABP9K6E0</accession>
<feature type="signal peptide" evidence="1">
    <location>
        <begin position="1"/>
        <end position="22"/>
    </location>
</feature>
<dbReference type="EMBL" id="BAABHV010000009">
    <property type="protein sequence ID" value="GAA5050372.1"/>
    <property type="molecule type" value="Genomic_DNA"/>
</dbReference>
<gene>
    <name evidence="2" type="ORF">GCM10023208_09290</name>
</gene>
<organism evidence="2 3">
    <name type="scientific">Erythrobacter westpacificensis</name>
    <dbReference type="NCBI Taxonomy" id="1055231"/>
    <lineage>
        <taxon>Bacteria</taxon>
        <taxon>Pseudomonadati</taxon>
        <taxon>Pseudomonadota</taxon>
        <taxon>Alphaproteobacteria</taxon>
        <taxon>Sphingomonadales</taxon>
        <taxon>Erythrobacteraceae</taxon>
        <taxon>Erythrobacter/Porphyrobacter group</taxon>
        <taxon>Erythrobacter</taxon>
    </lineage>
</organism>
<name>A0ABP9K6E0_9SPHN</name>
<keyword evidence="1" id="KW-0732">Signal</keyword>
<evidence type="ECO:0000313" key="3">
    <source>
        <dbReference type="Proteomes" id="UP001500518"/>
    </source>
</evidence>
<feature type="chain" id="PRO_5045438015" evidence="1">
    <location>
        <begin position="23"/>
        <end position="169"/>
    </location>
</feature>
<comment type="caution">
    <text evidence="2">The sequence shown here is derived from an EMBL/GenBank/DDBJ whole genome shotgun (WGS) entry which is preliminary data.</text>
</comment>
<evidence type="ECO:0000256" key="1">
    <source>
        <dbReference type="SAM" id="SignalP"/>
    </source>
</evidence>
<evidence type="ECO:0000313" key="2">
    <source>
        <dbReference type="EMBL" id="GAA5050372.1"/>
    </source>
</evidence>
<protein>
    <submittedName>
        <fullName evidence="2">Uncharacterized protein</fullName>
    </submittedName>
</protein>
<dbReference type="Proteomes" id="UP001500518">
    <property type="component" value="Unassembled WGS sequence"/>
</dbReference>
<proteinExistence type="predicted"/>
<reference evidence="3" key="1">
    <citation type="journal article" date="2019" name="Int. J. Syst. Evol. Microbiol.">
        <title>The Global Catalogue of Microorganisms (GCM) 10K type strain sequencing project: providing services to taxonomists for standard genome sequencing and annotation.</title>
        <authorList>
            <consortium name="The Broad Institute Genomics Platform"/>
            <consortium name="The Broad Institute Genome Sequencing Center for Infectious Disease"/>
            <person name="Wu L."/>
            <person name="Ma J."/>
        </authorList>
    </citation>
    <scope>NUCLEOTIDE SEQUENCE [LARGE SCALE GENOMIC DNA]</scope>
    <source>
        <strain evidence="3">JCM 18014</strain>
    </source>
</reference>
<keyword evidence="3" id="KW-1185">Reference proteome</keyword>